<evidence type="ECO:0008006" key="4">
    <source>
        <dbReference type="Google" id="ProtNLM"/>
    </source>
</evidence>
<accession>A0A1E8FGP1</accession>
<dbReference type="RefSeq" id="WP_070175997.1">
    <property type="nucleotide sequence ID" value="NZ_BMJR01000001.1"/>
</dbReference>
<dbReference type="InterPro" id="IPR021836">
    <property type="entry name" value="DUF3429"/>
</dbReference>
<dbReference type="PANTHER" id="PTHR15887">
    <property type="entry name" value="TRANSMEMBRANE PROTEIN 69"/>
    <property type="match status" value="1"/>
</dbReference>
<dbReference type="Pfam" id="PF11911">
    <property type="entry name" value="DUF3429"/>
    <property type="match status" value="1"/>
</dbReference>
<feature type="transmembrane region" description="Helical" evidence="1">
    <location>
        <begin position="75"/>
        <end position="102"/>
    </location>
</feature>
<protein>
    <recommendedName>
        <fullName evidence="4">DUF3429 domain-containing protein</fullName>
    </recommendedName>
</protein>
<dbReference type="OrthoDB" id="8591832at2"/>
<evidence type="ECO:0000256" key="1">
    <source>
        <dbReference type="SAM" id="Phobius"/>
    </source>
</evidence>
<feature type="transmembrane region" description="Helical" evidence="1">
    <location>
        <begin position="33"/>
        <end position="54"/>
    </location>
</feature>
<proteinExistence type="predicted"/>
<dbReference type="STRING" id="1856405.BFC17_16140"/>
<gene>
    <name evidence="2" type="ORF">BFC17_16140</name>
</gene>
<keyword evidence="3" id="KW-1185">Reference proteome</keyword>
<dbReference type="AlphaFoldDB" id="A0A1E8FGP1"/>
<dbReference type="Proteomes" id="UP000176037">
    <property type="component" value="Unassembled WGS sequence"/>
</dbReference>
<organism evidence="2 3">
    <name type="scientific">Alteromonas lipolytica</name>
    <dbReference type="NCBI Taxonomy" id="1856405"/>
    <lineage>
        <taxon>Bacteria</taxon>
        <taxon>Pseudomonadati</taxon>
        <taxon>Pseudomonadota</taxon>
        <taxon>Gammaproteobacteria</taxon>
        <taxon>Alteromonadales</taxon>
        <taxon>Alteromonadaceae</taxon>
        <taxon>Alteromonas/Salinimonas group</taxon>
        <taxon>Alteromonas</taxon>
    </lineage>
</organism>
<name>A0A1E8FGP1_9ALTE</name>
<evidence type="ECO:0000313" key="2">
    <source>
        <dbReference type="EMBL" id="OFI35079.1"/>
    </source>
</evidence>
<reference evidence="2 3" key="1">
    <citation type="submission" date="2016-09" db="EMBL/GenBank/DDBJ databases">
        <title>Alteromonas lipolytica, a new species isolated from sea water.</title>
        <authorList>
            <person name="Wu Y.-H."/>
            <person name="Cheng H."/>
            <person name="Xu X.-W."/>
        </authorList>
    </citation>
    <scope>NUCLEOTIDE SEQUENCE [LARGE SCALE GENOMIC DNA]</scope>
    <source>
        <strain evidence="2 3">JW12</strain>
    </source>
</reference>
<dbReference type="PANTHER" id="PTHR15887:SF1">
    <property type="entry name" value="TRANSMEMBRANE PROTEIN 69"/>
    <property type="match status" value="1"/>
</dbReference>
<sequence>MQPLIKQLGFAGLLPFIGLNILTFTDVMPQSLVYLYFTQYSAVLLSFFGGVHWYDAISSHKQGHQMYVAMLPTIVGWLCLTQSGAPWVLGILSISYLLMMFYDKQVLTLPKDMVVSYTKLRMQLTTIVVLSHAVMIFSR</sequence>
<keyword evidence="1" id="KW-1133">Transmembrane helix</keyword>
<comment type="caution">
    <text evidence="2">The sequence shown here is derived from an EMBL/GenBank/DDBJ whole genome shotgun (WGS) entry which is preliminary data.</text>
</comment>
<dbReference type="EMBL" id="MJIC01000010">
    <property type="protein sequence ID" value="OFI35079.1"/>
    <property type="molecule type" value="Genomic_DNA"/>
</dbReference>
<keyword evidence="1" id="KW-0812">Transmembrane</keyword>
<keyword evidence="1" id="KW-0472">Membrane</keyword>
<evidence type="ECO:0000313" key="3">
    <source>
        <dbReference type="Proteomes" id="UP000176037"/>
    </source>
</evidence>